<evidence type="ECO:0000313" key="5">
    <source>
        <dbReference type="Proteomes" id="UP000292372"/>
    </source>
</evidence>
<feature type="coiled-coil region" evidence="1">
    <location>
        <begin position="200"/>
        <end position="234"/>
    </location>
</feature>
<comment type="caution">
    <text evidence="4">The sequence shown here is derived from an EMBL/GenBank/DDBJ whole genome shotgun (WGS) entry which is preliminary data.</text>
</comment>
<reference evidence="4 5" key="1">
    <citation type="journal article" date="2015" name="Int. J. Syst. Evol. Microbiol.">
        <title>Hyunsoonleella pacifica sp. nov., isolated from seawater of South Pacific Gyre.</title>
        <authorList>
            <person name="Gao X."/>
            <person name="Zhang Z."/>
            <person name="Dai X."/>
            <person name="Zhang X.H."/>
        </authorList>
    </citation>
    <scope>NUCLEOTIDE SEQUENCE [LARGE SCALE GENOMIC DNA]</scope>
    <source>
        <strain evidence="4 5">SW033</strain>
    </source>
</reference>
<dbReference type="EMBL" id="SIRS01000002">
    <property type="protein sequence ID" value="TBN17811.1"/>
    <property type="molecule type" value="Genomic_DNA"/>
</dbReference>
<sequence length="488" mass="55968">MAFFDDSKAKQIQYLEEERQKLWDRVGGLEKFTQELKAEIERKASDDEREAKQSSKKASEYRNRVEDKLVEAKSLVEQLENELESARNTKNEINGYSNEANQSKLAVDESKSRLDDAESEFEKKLELINSRIGNIDSILEKYPDLESQLDEIDNFTLKVEENLEKSSVSLNALNKRKKDIDELHLEVFGYTQTDEDTGEENKIEGLKDELDASYEELKEKIDKSFENVDEINSLYGNKYQSFEDEYKKQYKKINDDIAKLLPDALTAGLSSAFSSKKDKEVEASEKLQERFNLGIYLMIVVSLIPVIVSIVFLYQGITIEQVITRVPRLVLAIIPMYIPVLWFTYSANKKLNLSKRLIEEYSHKEVLSKTYEGLSTQIENIENPEQSEELKFRLLANFLQVSSENPGKLISNYEASDHPVMEALEQSYKFQMTIDKLHGIPGMGKVAAMLEKKSKKKLSNKEKVVDKALSGISENGEDIPNDNDEIVI</sequence>
<protein>
    <submittedName>
        <fullName evidence="4">Uncharacterized protein</fullName>
    </submittedName>
</protein>
<dbReference type="OrthoDB" id="1406605at2"/>
<feature type="transmembrane region" description="Helical" evidence="3">
    <location>
        <begin position="326"/>
        <end position="345"/>
    </location>
</feature>
<proteinExistence type="predicted"/>
<evidence type="ECO:0000256" key="3">
    <source>
        <dbReference type="SAM" id="Phobius"/>
    </source>
</evidence>
<gene>
    <name evidence="4" type="ORF">EYD46_05730</name>
</gene>
<evidence type="ECO:0000256" key="1">
    <source>
        <dbReference type="SAM" id="Coils"/>
    </source>
</evidence>
<feature type="transmembrane region" description="Helical" evidence="3">
    <location>
        <begin position="293"/>
        <end position="314"/>
    </location>
</feature>
<feature type="region of interest" description="Disordered" evidence="2">
    <location>
        <begin position="42"/>
        <end position="63"/>
    </location>
</feature>
<keyword evidence="3" id="KW-0472">Membrane</keyword>
<keyword evidence="1" id="KW-0175">Coiled coil</keyword>
<accession>A0A4Q9FQS4</accession>
<keyword evidence="3" id="KW-1133">Transmembrane helix</keyword>
<name>A0A4Q9FQS4_9FLAO</name>
<organism evidence="4 5">
    <name type="scientific">Hyunsoonleella pacifica</name>
    <dbReference type="NCBI Taxonomy" id="1080224"/>
    <lineage>
        <taxon>Bacteria</taxon>
        <taxon>Pseudomonadati</taxon>
        <taxon>Bacteroidota</taxon>
        <taxon>Flavobacteriia</taxon>
        <taxon>Flavobacteriales</taxon>
        <taxon>Flavobacteriaceae</taxon>
    </lineage>
</organism>
<keyword evidence="5" id="KW-1185">Reference proteome</keyword>
<keyword evidence="3" id="KW-0812">Transmembrane</keyword>
<dbReference type="RefSeq" id="WP_130936101.1">
    <property type="nucleotide sequence ID" value="NZ_BMEE01000001.1"/>
</dbReference>
<evidence type="ECO:0000313" key="4">
    <source>
        <dbReference type="EMBL" id="TBN17811.1"/>
    </source>
</evidence>
<dbReference type="AlphaFoldDB" id="A0A4Q9FQS4"/>
<dbReference type="Proteomes" id="UP000292372">
    <property type="component" value="Unassembled WGS sequence"/>
</dbReference>
<evidence type="ECO:0000256" key="2">
    <source>
        <dbReference type="SAM" id="MobiDB-lite"/>
    </source>
</evidence>